<dbReference type="OrthoDB" id="2725974at2"/>
<evidence type="ECO:0000259" key="2">
    <source>
        <dbReference type="Pfam" id="PF13786"/>
    </source>
</evidence>
<reference evidence="4 5" key="1">
    <citation type="submission" date="2019-11" db="EMBL/GenBank/DDBJ databases">
        <authorList>
            <person name="Li J."/>
        </authorList>
    </citation>
    <scope>NUCLEOTIDE SEQUENCE [LARGE SCALE GENOMIC DNA]</scope>
    <source>
        <strain evidence="4 5">J4</strain>
    </source>
</reference>
<feature type="domain" description="DUF4179" evidence="2">
    <location>
        <begin position="47"/>
        <end position="140"/>
    </location>
</feature>
<feature type="domain" description="DUF5643" evidence="3">
    <location>
        <begin position="225"/>
        <end position="335"/>
    </location>
</feature>
<sequence>MYEKEEQNIRNYKEQIEKTSIPNEALDDAIMTGFQRAKGTKLKKKKRSPKWIMSLTAAAILLVSFIGLVKGSPVFAQYITAIPGMEKIVELIRNDKGMMSAIEHDYYQEINVTKKHANRVVTLDGVIADQQGLVLFYTIKGENQHRQPRITHPELKSTNHESLDFKSISLSGAKKIDETTSTGTIEIFFDKPYQTREFILDLQFRRSSETMSLPFTLKKEMPPQKTYELNQTVVIEKQKIEVLKAVVNPLRTAIHVKAAPENTKEILDYEDVRLVDERGETWGKIMNGTTGSRISDTEQILYLQSNYFHNPKELYLVFNKMQAVHKKQSEVVIDVDKEEIISQPKGNKLRNLQIKNNQIEVDLHTNKEFHYSIFGKLTGANGNETYGNSSTVLGPTEQDQNMKYSLYVSDLDELKSPITMDLSFFPAWIEGNEKVRIK</sequence>
<accession>A0A6G1X2W9</accession>
<keyword evidence="5" id="KW-1185">Reference proteome</keyword>
<dbReference type="InterPro" id="IPR025436">
    <property type="entry name" value="DUF4179"/>
</dbReference>
<evidence type="ECO:0000313" key="5">
    <source>
        <dbReference type="Proteomes" id="UP000480185"/>
    </source>
</evidence>
<feature type="transmembrane region" description="Helical" evidence="1">
    <location>
        <begin position="51"/>
        <end position="69"/>
    </location>
</feature>
<keyword evidence="1" id="KW-1133">Transmembrane helix</keyword>
<keyword evidence="1" id="KW-0472">Membrane</keyword>
<dbReference type="RefSeq" id="WP_153727256.1">
    <property type="nucleotide sequence ID" value="NZ_WJNH01000002.1"/>
</dbReference>
<organism evidence="4 5">
    <name type="scientific">Salinibacillus xinjiangensis</name>
    <dbReference type="NCBI Taxonomy" id="1229268"/>
    <lineage>
        <taxon>Bacteria</taxon>
        <taxon>Bacillati</taxon>
        <taxon>Bacillota</taxon>
        <taxon>Bacilli</taxon>
        <taxon>Bacillales</taxon>
        <taxon>Bacillaceae</taxon>
        <taxon>Salinibacillus</taxon>
    </lineage>
</organism>
<dbReference type="Pfam" id="PF18705">
    <property type="entry name" value="DUF5643"/>
    <property type="match status" value="1"/>
</dbReference>
<dbReference type="InterPro" id="IPR040680">
    <property type="entry name" value="DUF5643"/>
</dbReference>
<evidence type="ECO:0000259" key="3">
    <source>
        <dbReference type="Pfam" id="PF18705"/>
    </source>
</evidence>
<protein>
    <submittedName>
        <fullName evidence="4">DUF4179 domain-containing protein</fullName>
    </submittedName>
</protein>
<dbReference type="Proteomes" id="UP000480185">
    <property type="component" value="Unassembled WGS sequence"/>
</dbReference>
<gene>
    <name evidence="4" type="ORF">GH754_03010</name>
</gene>
<name>A0A6G1X2W9_9BACI</name>
<keyword evidence="1" id="KW-0812">Transmembrane</keyword>
<dbReference type="AlphaFoldDB" id="A0A6G1X2W9"/>
<comment type="caution">
    <text evidence="4">The sequence shown here is derived from an EMBL/GenBank/DDBJ whole genome shotgun (WGS) entry which is preliminary data.</text>
</comment>
<dbReference type="Gene3D" id="2.60.40.1630">
    <property type="entry name" value="bacillus anthracis domain"/>
    <property type="match status" value="1"/>
</dbReference>
<evidence type="ECO:0000256" key="1">
    <source>
        <dbReference type="SAM" id="Phobius"/>
    </source>
</evidence>
<dbReference type="EMBL" id="WJNH01000002">
    <property type="protein sequence ID" value="MRG85294.1"/>
    <property type="molecule type" value="Genomic_DNA"/>
</dbReference>
<dbReference type="Pfam" id="PF13786">
    <property type="entry name" value="DUF4179"/>
    <property type="match status" value="1"/>
</dbReference>
<evidence type="ECO:0000313" key="4">
    <source>
        <dbReference type="EMBL" id="MRG85294.1"/>
    </source>
</evidence>
<proteinExistence type="predicted"/>